<protein>
    <submittedName>
        <fullName evidence="1">Uncharacterized protein</fullName>
    </submittedName>
</protein>
<comment type="caution">
    <text evidence="1">The sequence shown here is derived from an EMBL/GenBank/DDBJ whole genome shotgun (WGS) entry which is preliminary data.</text>
</comment>
<dbReference type="Proteomes" id="UP001196413">
    <property type="component" value="Unassembled WGS sequence"/>
</dbReference>
<sequence length="66" mass="7707">MICEKEDLFKRQMKIVGGYSLKRREQCVSLEHEETNGTLTYMEQRQLADDLELKINVSMKLGDLSL</sequence>
<name>A0AAD5MJN1_PARTN</name>
<keyword evidence="2" id="KW-1185">Reference proteome</keyword>
<dbReference type="EMBL" id="JAHQIW010000569">
    <property type="protein sequence ID" value="KAJ1348844.1"/>
    <property type="molecule type" value="Genomic_DNA"/>
</dbReference>
<dbReference type="AlphaFoldDB" id="A0AAD5MJN1"/>
<gene>
    <name evidence="1" type="ORF">KIN20_004237</name>
</gene>
<accession>A0AAD5MJN1</accession>
<organism evidence="1 2">
    <name type="scientific">Parelaphostrongylus tenuis</name>
    <name type="common">Meningeal worm</name>
    <dbReference type="NCBI Taxonomy" id="148309"/>
    <lineage>
        <taxon>Eukaryota</taxon>
        <taxon>Metazoa</taxon>
        <taxon>Ecdysozoa</taxon>
        <taxon>Nematoda</taxon>
        <taxon>Chromadorea</taxon>
        <taxon>Rhabditida</taxon>
        <taxon>Rhabditina</taxon>
        <taxon>Rhabditomorpha</taxon>
        <taxon>Strongyloidea</taxon>
        <taxon>Metastrongylidae</taxon>
        <taxon>Parelaphostrongylus</taxon>
    </lineage>
</organism>
<evidence type="ECO:0000313" key="2">
    <source>
        <dbReference type="Proteomes" id="UP001196413"/>
    </source>
</evidence>
<proteinExistence type="predicted"/>
<evidence type="ECO:0000313" key="1">
    <source>
        <dbReference type="EMBL" id="KAJ1348844.1"/>
    </source>
</evidence>
<reference evidence="1" key="1">
    <citation type="submission" date="2021-06" db="EMBL/GenBank/DDBJ databases">
        <title>Parelaphostrongylus tenuis whole genome reference sequence.</title>
        <authorList>
            <person name="Garwood T.J."/>
            <person name="Larsen P.A."/>
            <person name="Fountain-Jones N.M."/>
            <person name="Garbe J.R."/>
            <person name="Macchietto M.G."/>
            <person name="Kania S.A."/>
            <person name="Gerhold R.W."/>
            <person name="Richards J.E."/>
            <person name="Wolf T.M."/>
        </authorList>
    </citation>
    <scope>NUCLEOTIDE SEQUENCE</scope>
    <source>
        <strain evidence="1">MNPRO001-30</strain>
        <tissue evidence="1">Meninges</tissue>
    </source>
</reference>